<accession>A0A2I4E3L8</accession>
<proteinExistence type="predicted"/>
<keyword evidence="5 7" id="KW-1133">Transmembrane helix</keyword>
<dbReference type="RefSeq" id="XP_018813991.2">
    <property type="nucleotide sequence ID" value="XM_018958446.2"/>
</dbReference>
<sequence>MSLGKCLEDSRLFCRHLPPLLSLSLSLSRHLLLSSPMKATLSDNSPLSVPLILDEKQNGLAHKLEEVESNCHLSSTTNISFFKTCFNGLNALSGVGILSVPYALASGGWLSLILIFVIAIAAFYSGLLIQRCMDMDPDIRSYPDIGNRAFGNKGRLLVSVVMYIELYLVATGFLILEGDNLYNLFPNSGFEMAGITIGGKQMFVIIVAVVILPSVWLDNLSLLSYISASGVLASVIILCSIWWTGVFDGIGFHEKGTPLNWNGIPTAVSLYAFCYCAHPVFPTLYTSMRNKRQFTNVLFLCFTLCTVSYASMAVLGYSMFGSNVQSQITLSLPTDKLSSRVAIYTTLVNPVAKYALMVTPIVNATKSWFPCQYNKRMYGLLISTSLVISTVIVALVVPFFANLMSLVGAFLSVMGSIILPCLCYLKISGTYHRLGLEMVVLWGMILMGVAVGIVGTYSSLVEIIGHLRADGLSSLMVSRAWSPY</sequence>
<dbReference type="OrthoDB" id="655540at2759"/>
<dbReference type="AlphaFoldDB" id="A0A2I4E3L8"/>
<evidence type="ECO:0000256" key="6">
    <source>
        <dbReference type="ARBA" id="ARBA00023136"/>
    </source>
</evidence>
<keyword evidence="9" id="KW-1185">Reference proteome</keyword>
<dbReference type="InParanoid" id="A0A2I4E3L8"/>
<evidence type="ECO:0000313" key="9">
    <source>
        <dbReference type="Proteomes" id="UP000235220"/>
    </source>
</evidence>
<dbReference type="GO" id="GO:0016020">
    <property type="term" value="C:membrane"/>
    <property type="evidence" value="ECO:0000318"/>
    <property type="project" value="GO_Central"/>
</dbReference>
<feature type="transmembrane region" description="Helical" evidence="7">
    <location>
        <begin position="406"/>
        <end position="427"/>
    </location>
</feature>
<feature type="transmembrane region" description="Helical" evidence="7">
    <location>
        <begin position="109"/>
        <end position="129"/>
    </location>
</feature>
<feature type="transmembrane region" description="Helical" evidence="7">
    <location>
        <begin position="377"/>
        <end position="400"/>
    </location>
</feature>
<keyword evidence="6 7" id="KW-0472">Membrane</keyword>
<evidence type="ECO:0000259" key="8">
    <source>
        <dbReference type="Pfam" id="PF01490"/>
    </source>
</evidence>
<reference evidence="10" key="1">
    <citation type="submission" date="2025-08" db="UniProtKB">
        <authorList>
            <consortium name="RefSeq"/>
        </authorList>
    </citation>
    <scope>IDENTIFICATION</scope>
    <source>
        <tissue evidence="10">Leaves</tissue>
    </source>
</reference>
<feature type="transmembrane region" description="Helical" evidence="7">
    <location>
        <begin position="341"/>
        <end position="365"/>
    </location>
</feature>
<keyword evidence="2" id="KW-0813">Transport</keyword>
<dbReference type="GeneID" id="108985961"/>
<evidence type="ECO:0000256" key="2">
    <source>
        <dbReference type="ARBA" id="ARBA00022448"/>
    </source>
</evidence>
<evidence type="ECO:0000256" key="1">
    <source>
        <dbReference type="ARBA" id="ARBA00004141"/>
    </source>
</evidence>
<keyword evidence="3 7" id="KW-0812">Transmembrane</keyword>
<feature type="transmembrane region" description="Helical" evidence="7">
    <location>
        <begin position="263"/>
        <end position="285"/>
    </location>
</feature>
<protein>
    <submittedName>
        <fullName evidence="10">Amino acid transporter AVT1I-like isoform X1</fullName>
    </submittedName>
</protein>
<dbReference type="Pfam" id="PF01490">
    <property type="entry name" value="Aa_trans"/>
    <property type="match status" value="1"/>
</dbReference>
<dbReference type="PANTHER" id="PTHR22950:SF705">
    <property type="entry name" value="AMINO ACID TRANSPORTER AVT1I-LIKE"/>
    <property type="match status" value="1"/>
</dbReference>
<dbReference type="FunCoup" id="A0A2I4E3L8">
    <property type="interactions" value="316"/>
</dbReference>
<dbReference type="GO" id="GO:0015171">
    <property type="term" value="F:amino acid transmembrane transporter activity"/>
    <property type="evidence" value="ECO:0000318"/>
    <property type="project" value="GO_Central"/>
</dbReference>
<feature type="transmembrane region" description="Helical" evidence="7">
    <location>
        <begin position="439"/>
        <end position="460"/>
    </location>
</feature>
<feature type="transmembrane region" description="Helical" evidence="7">
    <location>
        <begin position="195"/>
        <end position="215"/>
    </location>
</feature>
<evidence type="ECO:0000256" key="5">
    <source>
        <dbReference type="ARBA" id="ARBA00022989"/>
    </source>
</evidence>
<keyword evidence="4" id="KW-0029">Amino-acid transport</keyword>
<name>A0A2I4E3L8_JUGRE</name>
<dbReference type="GO" id="GO:0003333">
    <property type="term" value="P:amino acid transmembrane transport"/>
    <property type="evidence" value="ECO:0000318"/>
    <property type="project" value="GO_Central"/>
</dbReference>
<dbReference type="KEGG" id="jre:108985961"/>
<comment type="subcellular location">
    <subcellularLocation>
        <location evidence="1">Membrane</location>
        <topology evidence="1">Multi-pass membrane protein</topology>
    </subcellularLocation>
</comment>
<dbReference type="Proteomes" id="UP000235220">
    <property type="component" value="Chromosome 1"/>
</dbReference>
<feature type="transmembrane region" description="Helical" evidence="7">
    <location>
        <begin position="297"/>
        <end position="321"/>
    </location>
</feature>
<dbReference type="PANTHER" id="PTHR22950">
    <property type="entry name" value="AMINO ACID TRANSPORTER"/>
    <property type="match status" value="1"/>
</dbReference>
<feature type="transmembrane region" description="Helical" evidence="7">
    <location>
        <begin position="156"/>
        <end position="175"/>
    </location>
</feature>
<organism evidence="9 10">
    <name type="scientific">Juglans regia</name>
    <name type="common">English walnut</name>
    <dbReference type="NCBI Taxonomy" id="51240"/>
    <lineage>
        <taxon>Eukaryota</taxon>
        <taxon>Viridiplantae</taxon>
        <taxon>Streptophyta</taxon>
        <taxon>Embryophyta</taxon>
        <taxon>Tracheophyta</taxon>
        <taxon>Spermatophyta</taxon>
        <taxon>Magnoliopsida</taxon>
        <taxon>eudicotyledons</taxon>
        <taxon>Gunneridae</taxon>
        <taxon>Pentapetalae</taxon>
        <taxon>rosids</taxon>
        <taxon>fabids</taxon>
        <taxon>Fagales</taxon>
        <taxon>Juglandaceae</taxon>
        <taxon>Juglans</taxon>
    </lineage>
</organism>
<evidence type="ECO:0000256" key="4">
    <source>
        <dbReference type="ARBA" id="ARBA00022970"/>
    </source>
</evidence>
<dbReference type="GO" id="GO:0031090">
    <property type="term" value="C:organelle membrane"/>
    <property type="evidence" value="ECO:0007669"/>
    <property type="project" value="UniProtKB-ARBA"/>
</dbReference>
<gene>
    <name evidence="10" type="primary">LOC108985961</name>
</gene>
<evidence type="ECO:0000256" key="3">
    <source>
        <dbReference type="ARBA" id="ARBA00022692"/>
    </source>
</evidence>
<dbReference type="InterPro" id="IPR013057">
    <property type="entry name" value="AA_transpt_TM"/>
</dbReference>
<feature type="domain" description="Amino acid transporter transmembrane" evidence="8">
    <location>
        <begin position="78"/>
        <end position="459"/>
    </location>
</feature>
<evidence type="ECO:0000256" key="7">
    <source>
        <dbReference type="SAM" id="Phobius"/>
    </source>
</evidence>
<evidence type="ECO:0000313" key="10">
    <source>
        <dbReference type="RefSeq" id="XP_018813991.2"/>
    </source>
</evidence>
<dbReference type="STRING" id="51240.A0A2I4E3L8"/>
<feature type="transmembrane region" description="Helical" evidence="7">
    <location>
        <begin position="222"/>
        <end position="243"/>
    </location>
</feature>